<dbReference type="OrthoDB" id="4327774at2"/>
<organism evidence="1 2">
    <name type="scientific">Actinacidiphila oryziradicis</name>
    <dbReference type="NCBI Taxonomy" id="2571141"/>
    <lineage>
        <taxon>Bacteria</taxon>
        <taxon>Bacillati</taxon>
        <taxon>Actinomycetota</taxon>
        <taxon>Actinomycetes</taxon>
        <taxon>Kitasatosporales</taxon>
        <taxon>Streptomycetaceae</taxon>
        <taxon>Actinacidiphila</taxon>
    </lineage>
</organism>
<dbReference type="AlphaFoldDB" id="A0A4U0RDI1"/>
<reference evidence="1 2" key="1">
    <citation type="submission" date="2019-04" db="EMBL/GenBank/DDBJ databases">
        <title>Streptomyces oryziradicis sp. nov., a novel actinomycete isolated from rhizosphere soil of rice (Oryza sativa L.).</title>
        <authorList>
            <person name="Li C."/>
        </authorList>
    </citation>
    <scope>NUCLEOTIDE SEQUENCE [LARGE SCALE GENOMIC DNA]</scope>
    <source>
        <strain evidence="1 2">NEAU-C40</strain>
    </source>
</reference>
<accession>A0A4U0RDI1</accession>
<name>A0A4U0RDI1_9ACTN</name>
<dbReference type="EMBL" id="SUMC01000259">
    <property type="protein sequence ID" value="TJZ93187.1"/>
    <property type="molecule type" value="Genomic_DNA"/>
</dbReference>
<comment type="caution">
    <text evidence="1">The sequence shown here is derived from an EMBL/GenBank/DDBJ whole genome shotgun (WGS) entry which is preliminary data.</text>
</comment>
<evidence type="ECO:0008006" key="3">
    <source>
        <dbReference type="Google" id="ProtNLM"/>
    </source>
</evidence>
<sequence length="267" mass="30264">MNGGSTSYKELINQPGISQEEQDRLKADSLLGNIGALLVGRGDLDAARLILLVEESRLEWDGNNENDLILEVHPSDRAAFTSDVVDKLKEVCTEVSNRLDYGVNWVVVREVIPEVGPNWRDLLREAAEGKRPTNQARRLRTAEKRWVEDHLSFTNAGELRVYQALKHIQEKILPREETIGIFPLSNGRVSGRTWEPDVIVTYKGRVGVLEIDGPHHNARKALDTTREHLLRDAGVAFVDRVPVEALEDPQELLSVLRRFLRRLTDTR</sequence>
<evidence type="ECO:0000313" key="2">
    <source>
        <dbReference type="Proteomes" id="UP000305778"/>
    </source>
</evidence>
<dbReference type="Proteomes" id="UP000305778">
    <property type="component" value="Unassembled WGS sequence"/>
</dbReference>
<evidence type="ECO:0000313" key="1">
    <source>
        <dbReference type="EMBL" id="TJZ93187.1"/>
    </source>
</evidence>
<gene>
    <name evidence="1" type="ORF">FCI23_54630</name>
</gene>
<protein>
    <recommendedName>
        <fullName evidence="3">DUF559 domain-containing protein</fullName>
    </recommendedName>
</protein>
<keyword evidence="2" id="KW-1185">Reference proteome</keyword>
<proteinExistence type="predicted"/>